<dbReference type="GeneID" id="34587601"/>
<dbReference type="InterPro" id="IPR011057">
    <property type="entry name" value="Mss4-like_sf"/>
</dbReference>
<accession>A0A178D5D8</accession>
<dbReference type="GO" id="GO:0016846">
    <property type="term" value="F:carbon-sulfur lyase activity"/>
    <property type="evidence" value="ECO:0007669"/>
    <property type="project" value="InterPro"/>
</dbReference>
<reference evidence="6 7" key="1">
    <citation type="submission" date="2016-03" db="EMBL/GenBank/DDBJ databases">
        <title>The draft genome sequence of Fonsecaea nubica causative agent of cutaneous subcutaneous infection in human host.</title>
        <authorList>
            <person name="Costa F."/>
            <person name="Sybren D.H."/>
            <person name="Raittz R.T."/>
            <person name="Weiss V.A."/>
            <person name="Leao A.C."/>
            <person name="Gomes R."/>
            <person name="De Souza E.M."/>
            <person name="Pedrosa F.O."/>
            <person name="Steffens M.B."/>
            <person name="Bombassaro A."/>
            <person name="Tadra-Sfeir M.Z."/>
            <person name="Moreno L.F."/>
            <person name="Najafzadeh M.J."/>
            <person name="Felipe M.S."/>
            <person name="Teixeira M."/>
            <person name="Sun J."/>
            <person name="Xi L."/>
            <person name="Castro M.A."/>
            <person name="Vicente V.A."/>
        </authorList>
    </citation>
    <scope>NUCLEOTIDE SEQUENCE [LARGE SCALE GENOMIC DNA]</scope>
    <source>
        <strain evidence="6 7">CBS 269.64</strain>
    </source>
</reference>
<gene>
    <name evidence="6" type="ORF">AYO20_04180</name>
</gene>
<evidence type="ECO:0000313" key="7">
    <source>
        <dbReference type="Proteomes" id="UP000185904"/>
    </source>
</evidence>
<evidence type="ECO:0000256" key="2">
    <source>
        <dbReference type="ARBA" id="ARBA00022723"/>
    </source>
</evidence>
<dbReference type="SUPFAM" id="SSF51316">
    <property type="entry name" value="Mss4-like"/>
    <property type="match status" value="1"/>
</dbReference>
<dbReference type="InterPro" id="IPR006913">
    <property type="entry name" value="CENP-V/GFA"/>
</dbReference>
<evidence type="ECO:0000313" key="6">
    <source>
        <dbReference type="EMBL" id="OAL36564.1"/>
    </source>
</evidence>
<dbReference type="Pfam" id="PF04828">
    <property type="entry name" value="GFA"/>
    <property type="match status" value="1"/>
</dbReference>
<name>A0A178D5D8_9EURO</name>
<dbReference type="PANTHER" id="PTHR33337:SF30">
    <property type="entry name" value="DUF636 DOMAIN PROTEIN (AFU_ORTHOLOGUE AFUA_1G03180)"/>
    <property type="match status" value="1"/>
</dbReference>
<feature type="domain" description="CENP-V/GFA" evidence="5">
    <location>
        <begin position="4"/>
        <end position="111"/>
    </location>
</feature>
<evidence type="ECO:0000256" key="3">
    <source>
        <dbReference type="ARBA" id="ARBA00022833"/>
    </source>
</evidence>
<dbReference type="PROSITE" id="PS51891">
    <property type="entry name" value="CENP_V_GFA"/>
    <property type="match status" value="1"/>
</dbReference>
<dbReference type="GO" id="GO:0046872">
    <property type="term" value="F:metal ion binding"/>
    <property type="evidence" value="ECO:0007669"/>
    <property type="project" value="UniProtKB-KW"/>
</dbReference>
<evidence type="ECO:0000256" key="4">
    <source>
        <dbReference type="ARBA" id="ARBA00023239"/>
    </source>
</evidence>
<proteinExistence type="inferred from homology"/>
<evidence type="ECO:0000256" key="1">
    <source>
        <dbReference type="ARBA" id="ARBA00005495"/>
    </source>
</evidence>
<keyword evidence="4" id="KW-0456">Lyase</keyword>
<keyword evidence="7" id="KW-1185">Reference proteome</keyword>
<protein>
    <recommendedName>
        <fullName evidence="5">CENP-V/GFA domain-containing protein</fullName>
    </recommendedName>
</protein>
<sequence length="161" mass="17462">MSATTGACLCGQIKYEFTGDIALKAFCNCKDCQRWGGATGLPNVVIDRKSFKVTAGTPKAFDVVGDSGKINRHYFCGTCGSSLYCELEAMPENTVIKVSADFLGAWRETFESAGDDLLIALIQAGSLDQPDIKEMQAELYVKDRVSYIKPIEGAQQVPAFL</sequence>
<dbReference type="OrthoDB" id="2212170at2759"/>
<keyword evidence="2" id="KW-0479">Metal-binding</keyword>
<comment type="similarity">
    <text evidence="1">Belongs to the Gfa family.</text>
</comment>
<dbReference type="Gene3D" id="3.90.1590.10">
    <property type="entry name" value="glutathione-dependent formaldehyde- activating enzyme (gfa)"/>
    <property type="match status" value="1"/>
</dbReference>
<evidence type="ECO:0000259" key="5">
    <source>
        <dbReference type="PROSITE" id="PS51891"/>
    </source>
</evidence>
<organism evidence="6 7">
    <name type="scientific">Fonsecaea nubica</name>
    <dbReference type="NCBI Taxonomy" id="856822"/>
    <lineage>
        <taxon>Eukaryota</taxon>
        <taxon>Fungi</taxon>
        <taxon>Dikarya</taxon>
        <taxon>Ascomycota</taxon>
        <taxon>Pezizomycotina</taxon>
        <taxon>Eurotiomycetes</taxon>
        <taxon>Chaetothyriomycetidae</taxon>
        <taxon>Chaetothyriales</taxon>
        <taxon>Herpotrichiellaceae</taxon>
        <taxon>Fonsecaea</taxon>
    </lineage>
</organism>
<dbReference type="EMBL" id="LVCJ01000021">
    <property type="protein sequence ID" value="OAL36564.1"/>
    <property type="molecule type" value="Genomic_DNA"/>
</dbReference>
<dbReference type="PANTHER" id="PTHR33337">
    <property type="entry name" value="GFA DOMAIN-CONTAINING PROTEIN"/>
    <property type="match status" value="1"/>
</dbReference>
<comment type="caution">
    <text evidence="6">The sequence shown here is derived from an EMBL/GenBank/DDBJ whole genome shotgun (WGS) entry which is preliminary data.</text>
</comment>
<keyword evidence="3" id="KW-0862">Zinc</keyword>
<dbReference type="AlphaFoldDB" id="A0A178D5D8"/>
<dbReference type="Proteomes" id="UP000185904">
    <property type="component" value="Unassembled WGS sequence"/>
</dbReference>
<dbReference type="RefSeq" id="XP_022501576.1">
    <property type="nucleotide sequence ID" value="XM_022642479.1"/>
</dbReference>